<keyword evidence="2" id="KW-0812">Transmembrane</keyword>
<evidence type="ECO:0000256" key="2">
    <source>
        <dbReference type="SAM" id="Phobius"/>
    </source>
</evidence>
<organism evidence="3 4">
    <name type="scientific">Phaeoacremonium minimum (strain UCR-PA7)</name>
    <name type="common">Esca disease fungus</name>
    <name type="synonym">Togninia minima</name>
    <dbReference type="NCBI Taxonomy" id="1286976"/>
    <lineage>
        <taxon>Eukaryota</taxon>
        <taxon>Fungi</taxon>
        <taxon>Dikarya</taxon>
        <taxon>Ascomycota</taxon>
        <taxon>Pezizomycotina</taxon>
        <taxon>Sordariomycetes</taxon>
        <taxon>Sordariomycetidae</taxon>
        <taxon>Togniniales</taxon>
        <taxon>Togniniaceae</taxon>
        <taxon>Phaeoacremonium</taxon>
    </lineage>
</organism>
<feature type="transmembrane region" description="Helical" evidence="2">
    <location>
        <begin position="126"/>
        <end position="147"/>
    </location>
</feature>
<dbReference type="eggNOG" id="ENOG502RS6C">
    <property type="taxonomic scope" value="Eukaryota"/>
</dbReference>
<reference evidence="4" key="1">
    <citation type="journal article" date="2013" name="Genome Announc.">
        <title>Draft genome sequence of the ascomycete Phaeoacremonium aleophilum strain UCR-PA7, a causal agent of the esca disease complex in grapevines.</title>
        <authorList>
            <person name="Blanco-Ulate B."/>
            <person name="Rolshausen P."/>
            <person name="Cantu D."/>
        </authorList>
    </citation>
    <scope>NUCLEOTIDE SEQUENCE [LARGE SCALE GENOMIC DNA]</scope>
    <source>
        <strain evidence="4">UCR-PA7</strain>
    </source>
</reference>
<dbReference type="HOGENOM" id="CLU_063083_0_0_1"/>
<evidence type="ECO:0000313" key="3">
    <source>
        <dbReference type="EMBL" id="EOO00218.1"/>
    </source>
</evidence>
<evidence type="ECO:0000256" key="1">
    <source>
        <dbReference type="SAM" id="MobiDB-lite"/>
    </source>
</evidence>
<feature type="transmembrane region" description="Helical" evidence="2">
    <location>
        <begin position="291"/>
        <end position="311"/>
    </location>
</feature>
<dbReference type="OrthoDB" id="2281895at2759"/>
<gene>
    <name evidence="3" type="ORF">UCRPA7_4310</name>
</gene>
<feature type="transmembrane region" description="Helical" evidence="2">
    <location>
        <begin position="256"/>
        <end position="279"/>
    </location>
</feature>
<keyword evidence="2" id="KW-1133">Transmembrane helix</keyword>
<keyword evidence="2" id="KW-0472">Membrane</keyword>
<dbReference type="EMBL" id="KB933101">
    <property type="protein sequence ID" value="EOO00218.1"/>
    <property type="molecule type" value="Genomic_DNA"/>
</dbReference>
<evidence type="ECO:0000313" key="4">
    <source>
        <dbReference type="Proteomes" id="UP000014074"/>
    </source>
</evidence>
<accession>R8BLH8</accession>
<dbReference type="AlphaFoldDB" id="R8BLH8"/>
<feature type="transmembrane region" description="Helical" evidence="2">
    <location>
        <begin position="187"/>
        <end position="208"/>
    </location>
</feature>
<feature type="transmembrane region" description="Helical" evidence="2">
    <location>
        <begin position="318"/>
        <end position="341"/>
    </location>
</feature>
<keyword evidence="4" id="KW-1185">Reference proteome</keyword>
<evidence type="ECO:0008006" key="5">
    <source>
        <dbReference type="Google" id="ProtNLM"/>
    </source>
</evidence>
<dbReference type="RefSeq" id="XP_007915041.1">
    <property type="nucleotide sequence ID" value="XM_007916850.1"/>
</dbReference>
<feature type="transmembrane region" description="Helical" evidence="2">
    <location>
        <begin position="214"/>
        <end position="235"/>
    </location>
</feature>
<feature type="region of interest" description="Disordered" evidence="1">
    <location>
        <begin position="350"/>
        <end position="386"/>
    </location>
</feature>
<name>R8BLH8_PHAM7</name>
<dbReference type="Proteomes" id="UP000014074">
    <property type="component" value="Unassembled WGS sequence"/>
</dbReference>
<dbReference type="GeneID" id="19324749"/>
<protein>
    <recommendedName>
        <fullName evidence="5">Corticosteroid-binding protein</fullName>
    </recommendedName>
</protein>
<feature type="transmembrane region" description="Helical" evidence="2">
    <location>
        <begin position="89"/>
        <end position="106"/>
    </location>
</feature>
<feature type="transmembrane region" description="Helical" evidence="2">
    <location>
        <begin position="20"/>
        <end position="39"/>
    </location>
</feature>
<feature type="transmembrane region" description="Helical" evidence="2">
    <location>
        <begin position="59"/>
        <end position="77"/>
    </location>
</feature>
<sequence>MDGQPGRKRPTPIHIFSYHYLLLPPILFAALTGIVLFVHSDVNIALLYSQCHSRSRVPWLSHIPLLGSPACFLVSFFQEALASARSFAAMADILVFIGGLLTVNLVESARIANGPSVLIAYPTGAWLVFNLIGGALVWELVIIPAFFHRSKQILEAREAGREPDAEVTDTDPTFGAARRHLGVLAEVVAIPVAVSIGFVLPSLLMLILDSSVVIFVWLFFPIYVSVIRQAVRFAIVKLGTSSLGASLHLESHRPSLLAMYAVPVVCSVLAHWLLIWSVFQGDDRKEMTRATGKFIEIDVFFIMITVLYWVFVEAGWKVAIVMMVVSILFGPGAGICVGWVYREGAFAPDSQTPASGLRAAAEEEAGESEAAAGGGAEPGEHTPLLR</sequence>
<proteinExistence type="predicted"/>
<dbReference type="KEGG" id="tmn:UCRPA7_4310"/>